<gene>
    <name evidence="1" type="ORF">FWILDA_LOCUS10207</name>
</gene>
<dbReference type="AlphaFoldDB" id="A0A9W4X2H6"/>
<protein>
    <submittedName>
        <fullName evidence="1">13060_t:CDS:1</fullName>
    </submittedName>
</protein>
<reference evidence="1" key="1">
    <citation type="submission" date="2022-08" db="EMBL/GenBank/DDBJ databases">
        <authorList>
            <person name="Kallberg Y."/>
            <person name="Tangrot J."/>
            <person name="Rosling A."/>
        </authorList>
    </citation>
    <scope>NUCLEOTIDE SEQUENCE</scope>
    <source>
        <strain evidence="1">Wild A</strain>
    </source>
</reference>
<sequence>MLVFNGTDVGVNDSAENDAEYKYCFHFFVNGEIEIILILPFLSKQLLQRSSKDVSNSPDSFEI</sequence>
<dbReference type="EMBL" id="CAMKVN010002573">
    <property type="protein sequence ID" value="CAI2181679.1"/>
    <property type="molecule type" value="Genomic_DNA"/>
</dbReference>
<comment type="caution">
    <text evidence="1">The sequence shown here is derived from an EMBL/GenBank/DDBJ whole genome shotgun (WGS) entry which is preliminary data.</text>
</comment>
<evidence type="ECO:0000313" key="2">
    <source>
        <dbReference type="Proteomes" id="UP001153678"/>
    </source>
</evidence>
<accession>A0A9W4X2H6</accession>
<evidence type="ECO:0000313" key="1">
    <source>
        <dbReference type="EMBL" id="CAI2181679.1"/>
    </source>
</evidence>
<organism evidence="1 2">
    <name type="scientific">Funneliformis geosporum</name>
    <dbReference type="NCBI Taxonomy" id="1117311"/>
    <lineage>
        <taxon>Eukaryota</taxon>
        <taxon>Fungi</taxon>
        <taxon>Fungi incertae sedis</taxon>
        <taxon>Mucoromycota</taxon>
        <taxon>Glomeromycotina</taxon>
        <taxon>Glomeromycetes</taxon>
        <taxon>Glomerales</taxon>
        <taxon>Glomeraceae</taxon>
        <taxon>Funneliformis</taxon>
    </lineage>
</organism>
<name>A0A9W4X2H6_9GLOM</name>
<keyword evidence="2" id="KW-1185">Reference proteome</keyword>
<proteinExistence type="predicted"/>
<dbReference type="Proteomes" id="UP001153678">
    <property type="component" value="Unassembled WGS sequence"/>
</dbReference>